<dbReference type="PANTHER" id="PTHR46082">
    <property type="entry name" value="ATP/GTP-BINDING PROTEIN-RELATED"/>
    <property type="match status" value="1"/>
</dbReference>
<dbReference type="PANTHER" id="PTHR46082:SF6">
    <property type="entry name" value="AAA+ ATPASE DOMAIN-CONTAINING PROTEIN-RELATED"/>
    <property type="match status" value="1"/>
</dbReference>
<dbReference type="OrthoDB" id="4121059at2759"/>
<dbReference type="Proteomes" id="UP000326198">
    <property type="component" value="Unassembled WGS sequence"/>
</dbReference>
<dbReference type="EMBL" id="ML736292">
    <property type="protein sequence ID" value="KAE8374176.1"/>
    <property type="molecule type" value="Genomic_DNA"/>
</dbReference>
<dbReference type="InterPro" id="IPR053137">
    <property type="entry name" value="NLR-like"/>
</dbReference>
<name>A0A5N7AXT8_9EURO</name>
<reference evidence="1 2" key="1">
    <citation type="submission" date="2019-04" db="EMBL/GenBank/DDBJ databases">
        <title>Friends and foes A comparative genomics studyof 23 Aspergillus species from section Flavi.</title>
        <authorList>
            <consortium name="DOE Joint Genome Institute"/>
            <person name="Kjaerbolling I."/>
            <person name="Vesth T."/>
            <person name="Frisvad J.C."/>
            <person name="Nybo J.L."/>
            <person name="Theobald S."/>
            <person name="Kildgaard S."/>
            <person name="Isbrandt T."/>
            <person name="Kuo A."/>
            <person name="Sato A."/>
            <person name="Lyhne E.K."/>
            <person name="Kogle M.E."/>
            <person name="Wiebenga A."/>
            <person name="Kun R.S."/>
            <person name="Lubbers R.J."/>
            <person name="Makela M.R."/>
            <person name="Barry K."/>
            <person name="Chovatia M."/>
            <person name="Clum A."/>
            <person name="Daum C."/>
            <person name="Haridas S."/>
            <person name="He G."/>
            <person name="LaButti K."/>
            <person name="Lipzen A."/>
            <person name="Mondo S."/>
            <person name="Riley R."/>
            <person name="Salamov A."/>
            <person name="Simmons B.A."/>
            <person name="Magnuson J.K."/>
            <person name="Henrissat B."/>
            <person name="Mortensen U.H."/>
            <person name="Larsen T.O."/>
            <person name="Devries R.P."/>
            <person name="Grigoriev I.V."/>
            <person name="Machida M."/>
            <person name="Baker S.E."/>
            <person name="Andersen M.R."/>
        </authorList>
    </citation>
    <scope>NUCLEOTIDE SEQUENCE [LARGE SCALE GENOMIC DNA]</scope>
    <source>
        <strain evidence="1 2">IBT 29228</strain>
    </source>
</reference>
<proteinExistence type="predicted"/>
<accession>A0A5N7AXT8</accession>
<dbReference type="Pfam" id="PF13424">
    <property type="entry name" value="TPR_12"/>
    <property type="match status" value="3"/>
</dbReference>
<sequence length="455" mass="51887">MSEYMNLVRVTGVLEMRIVPERYSPNEYADNQEAMAKLQQLMPRATENTAENIDKKAQLASLYLESGCHDQAAIFLAEALDARRSLWGWGYPKTIQTQELLACAFYAQGRIEDAMEQFEAAGRIIVQSLGTEHVLAIQNMFNRGVVMWQLGKCGGACDTLHQAYKISKRIHGLHHRWTLSTMENLAFMYHFTERPWEAQKIQQQVVDVRLQVSPCDDSSLLKSAVLLGKIYMDMEWWKETEATYRIIVELREKLQGTESPAVLASKANLVTALQKQGRLDQAEKLSIEVLNASNVTLGPESPVTMRNQLRLATILGDRGEYTKALKIQQEVLETQEKLFEDFNDEIRHTLSDISVTFMKLNRYDEAVTVCQRVISALDQHLGMYNPASLSTRIDLAYMFSQIDRLDEAESTVLGVLNNYGQVQDDSELLSKLREVINTLLQYGRTATFNKFYFDL</sequence>
<evidence type="ECO:0000313" key="1">
    <source>
        <dbReference type="EMBL" id="KAE8374176.1"/>
    </source>
</evidence>
<gene>
    <name evidence="1" type="ORF">BDV26DRAFT_50218</name>
</gene>
<dbReference type="Gene3D" id="1.25.40.10">
    <property type="entry name" value="Tetratricopeptide repeat domain"/>
    <property type="match status" value="2"/>
</dbReference>
<organism evidence="1 2">
    <name type="scientific">Aspergillus bertholletiae</name>
    <dbReference type="NCBI Taxonomy" id="1226010"/>
    <lineage>
        <taxon>Eukaryota</taxon>
        <taxon>Fungi</taxon>
        <taxon>Dikarya</taxon>
        <taxon>Ascomycota</taxon>
        <taxon>Pezizomycotina</taxon>
        <taxon>Eurotiomycetes</taxon>
        <taxon>Eurotiomycetidae</taxon>
        <taxon>Eurotiales</taxon>
        <taxon>Aspergillaceae</taxon>
        <taxon>Aspergillus</taxon>
        <taxon>Aspergillus subgen. Circumdati</taxon>
    </lineage>
</organism>
<dbReference type="SUPFAM" id="SSF48452">
    <property type="entry name" value="TPR-like"/>
    <property type="match status" value="2"/>
</dbReference>
<dbReference type="AlphaFoldDB" id="A0A5N7AXT8"/>
<keyword evidence="2" id="KW-1185">Reference proteome</keyword>
<evidence type="ECO:0000313" key="2">
    <source>
        <dbReference type="Proteomes" id="UP000326198"/>
    </source>
</evidence>
<protein>
    <submittedName>
        <fullName evidence="1">Uncharacterized protein</fullName>
    </submittedName>
</protein>
<dbReference type="InterPro" id="IPR011990">
    <property type="entry name" value="TPR-like_helical_dom_sf"/>
</dbReference>